<dbReference type="GeneID" id="23679461"/>
<dbReference type="OrthoDB" id="18085at10239"/>
<organism evidence="1 2">
    <name type="scientific">Mycobacterium phage Sbash</name>
    <dbReference type="NCBI Taxonomy" id="1567475"/>
    <lineage>
        <taxon>Viruses</taxon>
        <taxon>Duplodnaviria</taxon>
        <taxon>Heunggongvirae</taxon>
        <taxon>Uroviricota</taxon>
        <taxon>Caudoviricetes</taxon>
        <taxon>Chenonavirus</taxon>
        <taxon>Chenonavirus sbash</taxon>
    </lineage>
</organism>
<dbReference type="RefSeq" id="YP_009124700.1">
    <property type="nucleotide sequence ID" value="NC_026589.1"/>
</dbReference>
<dbReference type="EMBL" id="KP027201">
    <property type="protein sequence ID" value="AJA43347.1"/>
    <property type="molecule type" value="Genomic_DNA"/>
</dbReference>
<dbReference type="Proteomes" id="UP000031075">
    <property type="component" value="Segment"/>
</dbReference>
<keyword evidence="2" id="KW-1185">Reference proteome</keyword>
<reference evidence="1 2" key="1">
    <citation type="submission" date="2014-10" db="EMBL/GenBank/DDBJ databases">
        <authorList>
            <person name="Msani S."/>
            <person name="Brouckaert M.-A."/>
            <person name="Jacobs C."/>
            <person name="Mafu P."/>
            <person name="Moti D."/>
            <person name="Naeem M."/>
            <person name="Ntuli T."/>
            <person name="Mngomezulu K."/>
            <person name="Larsen M.H."/>
            <person name="Rubin E.J."/>
            <person name="Russell D.A."/>
            <person name="Guerrero C.A."/>
            <person name="Bowman C.A."/>
            <person name="Jacobs-Sera D."/>
            <person name="Hendrix R.W."/>
            <person name="Hatfull G.F."/>
        </authorList>
    </citation>
    <scope>NUCLEOTIDE SEQUENCE [LARGE SCALE GENOMIC DNA]</scope>
</reference>
<proteinExistence type="predicted"/>
<gene>
    <name evidence="1" type="primary">46</name>
    <name evidence="1" type="ORF">PBI_SBASH_46</name>
</gene>
<name>A0A0A7RXV2_9CAUD</name>
<accession>A0A0A7RXV2</accession>
<evidence type="ECO:0000313" key="1">
    <source>
        <dbReference type="EMBL" id="AJA43347.1"/>
    </source>
</evidence>
<sequence length="107" mass="12089">MRFTGDYLYRVRVISYPAGSHECVNPEEDLWAPVPGWAPPGWRPEGRYVEMLGTSEFVWPVTNKVYGSQSTAKKRADLLESYGATVVVERSSRVVWPEPAVDELRSA</sequence>
<dbReference type="KEGG" id="vg:23679461"/>
<evidence type="ECO:0000313" key="2">
    <source>
        <dbReference type="Proteomes" id="UP000031075"/>
    </source>
</evidence>
<protein>
    <submittedName>
        <fullName evidence="1">Uncharacterized protein</fullName>
    </submittedName>
</protein>